<keyword evidence="6 8" id="KW-0560">Oxidoreductase</keyword>
<dbReference type="SUPFAM" id="SSF53597">
    <property type="entry name" value="Dihydrofolate reductase-like"/>
    <property type="match status" value="1"/>
</dbReference>
<protein>
    <recommendedName>
        <fullName evidence="3">dihydrofolate reductase</fullName>
        <ecNumber evidence="3">1.5.1.3</ecNumber>
    </recommendedName>
</protein>
<sequence>MKAIVAVDLNWGIGYKGNLLKPIKPDLKRFKDLTINKVVVMGRETFESLPKKQPLKDRVNIVLTKRGLVNDEGVVVCSSLEQLFNELLKYNTDDVFVIGGESVYKQLLPYCTKAYVTKIQNTYTADRYFENLDENDSWKLVYKSDLYTFDGVGFYYTEYERQDKEQMHL</sequence>
<evidence type="ECO:0000313" key="10">
    <source>
        <dbReference type="Proteomes" id="UP000233534"/>
    </source>
</evidence>
<evidence type="ECO:0000313" key="11">
    <source>
        <dbReference type="Proteomes" id="UP000239720"/>
    </source>
</evidence>
<dbReference type="EC" id="1.5.1.3" evidence="3"/>
<dbReference type="AlphaFoldDB" id="A0A2K9E2S5"/>
<proteinExistence type="inferred from homology"/>
<evidence type="ECO:0000256" key="5">
    <source>
        <dbReference type="ARBA" id="ARBA00022857"/>
    </source>
</evidence>
<accession>A0A2K9E2S5</accession>
<comment type="pathway">
    <text evidence="1">Cofactor biosynthesis; tetrahydrofolate biosynthesis; 5,6,7,8-tetrahydrofolate from 7,8-dihydrofolate: step 1/1.</text>
</comment>
<keyword evidence="4" id="KW-0554">One-carbon metabolism</keyword>
<dbReference type="Proteomes" id="UP000239720">
    <property type="component" value="Unassembled WGS sequence"/>
</dbReference>
<gene>
    <name evidence="8" type="primary">dfrA</name>
    <name evidence="9" type="ORF">B9R14_14955</name>
    <name evidence="8" type="ORF">HVS_10735</name>
</gene>
<evidence type="ECO:0000256" key="6">
    <source>
        <dbReference type="ARBA" id="ARBA00023002"/>
    </source>
</evidence>
<dbReference type="OrthoDB" id="9804315at2"/>
<organism evidence="8 10">
    <name type="scientific">Acetivibrio saccincola</name>
    <dbReference type="NCBI Taxonomy" id="1677857"/>
    <lineage>
        <taxon>Bacteria</taxon>
        <taxon>Bacillati</taxon>
        <taxon>Bacillota</taxon>
        <taxon>Clostridia</taxon>
        <taxon>Eubacteriales</taxon>
        <taxon>Oscillospiraceae</taxon>
        <taxon>Acetivibrio</taxon>
    </lineage>
</organism>
<dbReference type="CDD" id="cd00209">
    <property type="entry name" value="DHFR"/>
    <property type="match status" value="1"/>
</dbReference>
<dbReference type="GO" id="GO:0046655">
    <property type="term" value="P:folic acid metabolic process"/>
    <property type="evidence" value="ECO:0007669"/>
    <property type="project" value="TreeGrafter"/>
</dbReference>
<dbReference type="Proteomes" id="UP000233534">
    <property type="component" value="Chromosome"/>
</dbReference>
<comment type="similarity">
    <text evidence="2">Belongs to the dihydrofolate reductase family.</text>
</comment>
<reference evidence="8 10" key="1">
    <citation type="submission" date="2017-12" db="EMBL/GenBank/DDBJ databases">
        <title>Complete genome sequence of Herbivorax saccincola GGR1, a novel Cellulosome-producing hydrolytic bacterium in a thermophilic biogas plant, established by Illumina and Nanopore MinION sequencing.</title>
        <authorList>
            <person name="Pechtl A."/>
            <person name="Ruckert C."/>
            <person name="Koeck D.E."/>
            <person name="Maus I."/>
            <person name="Winkler A."/>
            <person name="Kalinowski J."/>
            <person name="Puhler A."/>
            <person name="Schwarz W.W."/>
            <person name="Zverlov V.V."/>
            <person name="Schluter A."/>
            <person name="Liebl W."/>
        </authorList>
    </citation>
    <scope>NUCLEOTIDE SEQUENCE [LARGE SCALE GENOMIC DNA]</scope>
    <source>
        <strain evidence="8">GGR1</strain>
        <strain evidence="10">SR1</strain>
    </source>
</reference>
<evidence type="ECO:0000313" key="9">
    <source>
        <dbReference type="EMBL" id="PQQ67930.1"/>
    </source>
</evidence>
<dbReference type="GO" id="GO:0046654">
    <property type="term" value="P:tetrahydrofolate biosynthetic process"/>
    <property type="evidence" value="ECO:0007669"/>
    <property type="project" value="UniProtKB-UniPathway"/>
</dbReference>
<dbReference type="EMBL" id="NEMB01000003">
    <property type="protein sequence ID" value="PQQ67930.1"/>
    <property type="molecule type" value="Genomic_DNA"/>
</dbReference>
<keyword evidence="10" id="KW-1185">Reference proteome</keyword>
<dbReference type="GO" id="GO:0006730">
    <property type="term" value="P:one-carbon metabolic process"/>
    <property type="evidence" value="ECO:0007669"/>
    <property type="project" value="UniProtKB-KW"/>
</dbReference>
<dbReference type="PANTHER" id="PTHR48069">
    <property type="entry name" value="DIHYDROFOLATE REDUCTASE"/>
    <property type="match status" value="1"/>
</dbReference>
<evidence type="ECO:0000256" key="1">
    <source>
        <dbReference type="ARBA" id="ARBA00004903"/>
    </source>
</evidence>
<evidence type="ECO:0000256" key="3">
    <source>
        <dbReference type="ARBA" id="ARBA00012856"/>
    </source>
</evidence>
<dbReference type="KEGG" id="hsc:HVS_10735"/>
<dbReference type="GO" id="GO:0004146">
    <property type="term" value="F:dihydrofolate reductase activity"/>
    <property type="evidence" value="ECO:0007669"/>
    <property type="project" value="UniProtKB-EC"/>
</dbReference>
<dbReference type="InterPro" id="IPR024072">
    <property type="entry name" value="DHFR-like_dom_sf"/>
</dbReference>
<dbReference type="UniPathway" id="UPA00077">
    <property type="reaction ID" value="UER00158"/>
</dbReference>
<dbReference type="PANTHER" id="PTHR48069:SF3">
    <property type="entry name" value="DIHYDROFOLATE REDUCTASE"/>
    <property type="match status" value="1"/>
</dbReference>
<dbReference type="Pfam" id="PF00186">
    <property type="entry name" value="DHFR_1"/>
    <property type="match status" value="1"/>
</dbReference>
<keyword evidence="5" id="KW-0521">NADP</keyword>
<name>A0A2K9E2S5_9FIRM</name>
<evidence type="ECO:0000313" key="8">
    <source>
        <dbReference type="EMBL" id="AUG58042.1"/>
    </source>
</evidence>
<evidence type="ECO:0000256" key="4">
    <source>
        <dbReference type="ARBA" id="ARBA00022563"/>
    </source>
</evidence>
<evidence type="ECO:0000259" key="7">
    <source>
        <dbReference type="PROSITE" id="PS51330"/>
    </source>
</evidence>
<dbReference type="Gene3D" id="3.40.430.10">
    <property type="entry name" value="Dihydrofolate Reductase, subunit A"/>
    <property type="match status" value="1"/>
</dbReference>
<dbReference type="GO" id="GO:0046452">
    <property type="term" value="P:dihydrofolate metabolic process"/>
    <property type="evidence" value="ECO:0007669"/>
    <property type="project" value="TreeGrafter"/>
</dbReference>
<dbReference type="InterPro" id="IPR012259">
    <property type="entry name" value="DHFR"/>
</dbReference>
<reference evidence="9 11" key="2">
    <citation type="journal article" date="2018" name="Syst. Appl. Microbiol.">
        <title>Characterization and high-quality draft genome sequence of Herbivorax saccincola A7, an anaerobic, alkaliphilic, thermophilic, cellulolytic, and xylanolytic bacterium.</title>
        <authorList>
            <person name="Aikawa S."/>
            <person name="Baramee S."/>
            <person name="Sermsathanaswadi J."/>
            <person name="Thianheng P."/>
            <person name="Tachaapaikoon C."/>
            <person name="Shikata A."/>
            <person name="Waeonukul R."/>
            <person name="Pason P."/>
            <person name="Ratanakhanokchai K."/>
            <person name="Kosugi A."/>
        </authorList>
    </citation>
    <scope>NUCLEOTIDE SEQUENCE [LARGE SCALE GENOMIC DNA]</scope>
    <source>
        <strain evidence="9 11">A7</strain>
    </source>
</reference>
<dbReference type="PRINTS" id="PR00070">
    <property type="entry name" value="DHFR"/>
</dbReference>
<evidence type="ECO:0000256" key="2">
    <source>
        <dbReference type="ARBA" id="ARBA00009539"/>
    </source>
</evidence>
<dbReference type="InterPro" id="IPR001796">
    <property type="entry name" value="DHFR_dom"/>
</dbReference>
<dbReference type="RefSeq" id="WP_101302123.1">
    <property type="nucleotide sequence ID" value="NZ_CP025197.1"/>
</dbReference>
<dbReference type="EMBL" id="CP025197">
    <property type="protein sequence ID" value="AUG58042.1"/>
    <property type="molecule type" value="Genomic_DNA"/>
</dbReference>
<dbReference type="GO" id="GO:0050661">
    <property type="term" value="F:NADP binding"/>
    <property type="evidence" value="ECO:0007669"/>
    <property type="project" value="InterPro"/>
</dbReference>
<dbReference type="PROSITE" id="PS51330">
    <property type="entry name" value="DHFR_2"/>
    <property type="match status" value="1"/>
</dbReference>
<feature type="domain" description="DHFR" evidence="7">
    <location>
        <begin position="1"/>
        <end position="161"/>
    </location>
</feature>